<evidence type="ECO:0000313" key="3">
    <source>
        <dbReference type="Proteomes" id="UP000551127"/>
    </source>
</evidence>
<dbReference type="Proteomes" id="UP000551127">
    <property type="component" value="Unassembled WGS sequence"/>
</dbReference>
<evidence type="ECO:0000256" key="1">
    <source>
        <dbReference type="SAM" id="MobiDB-lite"/>
    </source>
</evidence>
<dbReference type="EMBL" id="VYZL01005405">
    <property type="protein sequence ID" value="NWR66627.1"/>
    <property type="molecule type" value="Genomic_DNA"/>
</dbReference>
<feature type="non-terminal residue" evidence="2">
    <location>
        <position position="1"/>
    </location>
</feature>
<comment type="caution">
    <text evidence="2">The sequence shown here is derived from an EMBL/GenBank/DDBJ whole genome shotgun (WGS) entry which is preliminary data.</text>
</comment>
<keyword evidence="3" id="KW-1185">Reference proteome</keyword>
<organism evidence="2 3">
    <name type="scientific">Bucorvus abyssinicus</name>
    <name type="common">Northern ground-hornbill</name>
    <name type="synonym">Abyssinian ground-hornbill</name>
    <dbReference type="NCBI Taxonomy" id="153643"/>
    <lineage>
        <taxon>Eukaryota</taxon>
        <taxon>Metazoa</taxon>
        <taxon>Chordata</taxon>
        <taxon>Craniata</taxon>
        <taxon>Vertebrata</taxon>
        <taxon>Euteleostomi</taxon>
        <taxon>Archelosauria</taxon>
        <taxon>Archosauria</taxon>
        <taxon>Dinosauria</taxon>
        <taxon>Saurischia</taxon>
        <taxon>Theropoda</taxon>
        <taxon>Coelurosauria</taxon>
        <taxon>Aves</taxon>
        <taxon>Neognathae</taxon>
        <taxon>Neoaves</taxon>
        <taxon>Telluraves</taxon>
        <taxon>Coraciimorphae</taxon>
        <taxon>Bucerotiformes</taxon>
        <taxon>Bucorvidae</taxon>
        <taxon>Bucorvus</taxon>
    </lineage>
</organism>
<name>A0A7K4Z5Z7_BUCAB</name>
<feature type="compositionally biased region" description="Low complexity" evidence="1">
    <location>
        <begin position="137"/>
        <end position="152"/>
    </location>
</feature>
<dbReference type="OrthoDB" id="9390335at2759"/>
<dbReference type="AlphaFoldDB" id="A0A7K4Z5Z7"/>
<reference evidence="2 3" key="1">
    <citation type="submission" date="2019-09" db="EMBL/GenBank/DDBJ databases">
        <title>Bird 10,000 Genomes (B10K) Project - Family phase.</title>
        <authorList>
            <person name="Zhang G."/>
        </authorList>
    </citation>
    <scope>NUCLEOTIDE SEQUENCE [LARGE SCALE GENOMIC DNA]</scope>
    <source>
        <strain evidence="2">B10K-DU-012-80</strain>
    </source>
</reference>
<feature type="region of interest" description="Disordered" evidence="1">
    <location>
        <begin position="137"/>
        <end position="160"/>
    </location>
</feature>
<feature type="non-terminal residue" evidence="2">
    <location>
        <position position="216"/>
    </location>
</feature>
<feature type="compositionally biased region" description="Acidic residues" evidence="1">
    <location>
        <begin position="207"/>
        <end position="216"/>
    </location>
</feature>
<accession>A0A7K4Z5Z7</accession>
<feature type="region of interest" description="Disordered" evidence="1">
    <location>
        <begin position="67"/>
        <end position="97"/>
    </location>
</feature>
<sequence length="216" mass="24073">MQGILSDLSSTISTGSFLTGETLDVSPVDTGLSSDSMEDQILRETARRPWNSLLPFAWRQKQENVSGASESQLCEREMCRSKGSQRQESLGKRTRGLNSYSEDNTRFQALAAELDFPEMERSFLNFHHQLFQPLEPSLDSDSSSSCSQSRISQHGREFSKTSKFSTTSKKIFNTSVCLEVGNSSLNTQRSTLPSSLETNRPNKIASEEESVPENVT</sequence>
<gene>
    <name evidence="2" type="primary">Cep295_5</name>
    <name evidence="2" type="ORF">BUCABY_R15362</name>
</gene>
<evidence type="ECO:0000313" key="2">
    <source>
        <dbReference type="EMBL" id="NWR66627.1"/>
    </source>
</evidence>
<feature type="compositionally biased region" description="Polar residues" evidence="1">
    <location>
        <begin position="183"/>
        <end position="201"/>
    </location>
</feature>
<protein>
    <submittedName>
        <fullName evidence="2">CE295 protein</fullName>
    </submittedName>
</protein>
<feature type="region of interest" description="Disordered" evidence="1">
    <location>
        <begin position="183"/>
        <end position="216"/>
    </location>
</feature>
<proteinExistence type="predicted"/>